<comment type="caution">
    <text evidence="4">The sequence shown here is derived from an EMBL/GenBank/DDBJ whole genome shotgun (WGS) entry which is preliminary data.</text>
</comment>
<dbReference type="RefSeq" id="WP_377354668.1">
    <property type="nucleotide sequence ID" value="NZ_JBHTLQ010000070.1"/>
</dbReference>
<evidence type="ECO:0000256" key="2">
    <source>
        <dbReference type="SAM" id="Phobius"/>
    </source>
</evidence>
<feature type="non-terminal residue" evidence="4">
    <location>
        <position position="1"/>
    </location>
</feature>
<evidence type="ECO:0000256" key="1">
    <source>
        <dbReference type="SAM" id="MobiDB-lite"/>
    </source>
</evidence>
<accession>A0ABW3T8R7</accession>
<feature type="transmembrane region" description="Helical" evidence="2">
    <location>
        <begin position="517"/>
        <end position="538"/>
    </location>
</feature>
<reference evidence="5" key="1">
    <citation type="journal article" date="2019" name="Int. J. Syst. Evol. Microbiol.">
        <title>The Global Catalogue of Microorganisms (GCM) 10K type strain sequencing project: providing services to taxonomists for standard genome sequencing and annotation.</title>
        <authorList>
            <consortium name="The Broad Institute Genomics Platform"/>
            <consortium name="The Broad Institute Genome Sequencing Center for Infectious Disease"/>
            <person name="Wu L."/>
            <person name="Ma J."/>
        </authorList>
    </citation>
    <scope>NUCLEOTIDE SEQUENCE [LARGE SCALE GENOMIC DNA]</scope>
    <source>
        <strain evidence="5">CCUG 55074</strain>
    </source>
</reference>
<feature type="compositionally biased region" description="Low complexity" evidence="1">
    <location>
        <begin position="1"/>
        <end position="22"/>
    </location>
</feature>
<dbReference type="PANTHER" id="PTHR46825:SF9">
    <property type="entry name" value="BETA-LACTAMASE-RELATED DOMAIN-CONTAINING PROTEIN"/>
    <property type="match status" value="1"/>
</dbReference>
<keyword evidence="2" id="KW-1133">Transmembrane helix</keyword>
<feature type="transmembrane region" description="Helical" evidence="2">
    <location>
        <begin position="633"/>
        <end position="655"/>
    </location>
</feature>
<organism evidence="4 5">
    <name type="scientific">Phenylobacterium conjunctum</name>
    <dbReference type="NCBI Taxonomy" id="1298959"/>
    <lineage>
        <taxon>Bacteria</taxon>
        <taxon>Pseudomonadati</taxon>
        <taxon>Pseudomonadota</taxon>
        <taxon>Alphaproteobacteria</taxon>
        <taxon>Caulobacterales</taxon>
        <taxon>Caulobacteraceae</taxon>
        <taxon>Phenylobacterium</taxon>
    </lineage>
</organism>
<evidence type="ECO:0000313" key="4">
    <source>
        <dbReference type="EMBL" id="MFD1192656.1"/>
    </source>
</evidence>
<dbReference type="EMBL" id="JBHTLQ010000070">
    <property type="protein sequence ID" value="MFD1192656.1"/>
    <property type="molecule type" value="Genomic_DNA"/>
</dbReference>
<feature type="region of interest" description="Disordered" evidence="1">
    <location>
        <begin position="1"/>
        <end position="36"/>
    </location>
</feature>
<dbReference type="InterPro" id="IPR012338">
    <property type="entry name" value="Beta-lactam/transpept-like"/>
</dbReference>
<feature type="transmembrane region" description="Helical" evidence="2">
    <location>
        <begin position="595"/>
        <end position="621"/>
    </location>
</feature>
<dbReference type="Proteomes" id="UP001597216">
    <property type="component" value="Unassembled WGS sequence"/>
</dbReference>
<feature type="domain" description="Beta-lactamase-related" evidence="3">
    <location>
        <begin position="48"/>
        <end position="384"/>
    </location>
</feature>
<keyword evidence="2" id="KW-0812">Transmembrane</keyword>
<dbReference type="GO" id="GO:0016787">
    <property type="term" value="F:hydrolase activity"/>
    <property type="evidence" value="ECO:0007669"/>
    <property type="project" value="UniProtKB-KW"/>
</dbReference>
<dbReference type="InterPro" id="IPR001466">
    <property type="entry name" value="Beta-lactam-related"/>
</dbReference>
<dbReference type="SUPFAM" id="SSF56601">
    <property type="entry name" value="beta-lactamase/transpeptidase-like"/>
    <property type="match status" value="1"/>
</dbReference>
<gene>
    <name evidence="4" type="ORF">ACFQ27_18845</name>
</gene>
<feature type="transmembrane region" description="Helical" evidence="2">
    <location>
        <begin position="559"/>
        <end position="575"/>
    </location>
</feature>
<evidence type="ECO:0000259" key="3">
    <source>
        <dbReference type="Pfam" id="PF00144"/>
    </source>
</evidence>
<keyword evidence="4" id="KW-0378">Hydrolase</keyword>
<dbReference type="Pfam" id="PF00144">
    <property type="entry name" value="Beta-lactamase"/>
    <property type="match status" value="1"/>
</dbReference>
<dbReference type="Gene3D" id="3.40.710.10">
    <property type="entry name" value="DD-peptidase/beta-lactamase superfamily"/>
    <property type="match status" value="1"/>
</dbReference>
<keyword evidence="5" id="KW-1185">Reference proteome</keyword>
<dbReference type="EC" id="3.-.-.-" evidence="4"/>
<dbReference type="PANTHER" id="PTHR46825">
    <property type="entry name" value="D-ALANYL-D-ALANINE-CARBOXYPEPTIDASE/ENDOPEPTIDASE AMPH"/>
    <property type="match status" value="1"/>
</dbReference>
<evidence type="ECO:0000313" key="5">
    <source>
        <dbReference type="Proteomes" id="UP001597216"/>
    </source>
</evidence>
<sequence length="660" mass="71532">VASAAAANAPASGAAPPSLLVAAPPPPPGARLTAADPLPPLELEAFADGLIRDAMDREHIAGVTVSVVQNGQVLLKKGYGAASLSPARKVDPDTTLFRIGSISKTFTWIALMREVEAGRIRIDGPVNLYLPETLQVRDQGFRAPVRVINLMDHSAGFEDRALGQLIERDLRRERPMVEYLRQERPQRVHAPGAMASYSNYGAALAGEAVAYVTGKPYEQLIEEEIFAPLGLRHTTFREVRAAGKDLAAPMPAYMARDVSQGFRWTDAGFKARPYELLGHIAPAGAASSTAADMARYMAALLNDGALDGATLFGPRAAKAFRTPIRQVPEGINGWAHGFITYDLPGDHRGYGHDGATLSFVSRMVVIPDLKLGVFISTNTETGGELVRRFPDRLVRQFYLRPQIFPRAGSPALAAQAKRYEGDYLGSRRAYGGLEGFIGLLRAGVKVEVSPEGRLLTSAGGETHAWVPEGDPAQGRFISATDDQRLAFIMENGRARAMLGAIGEQTYERTTIWREGGLMSILAGLTLLCAVATFAGIFVRNRREFRETSIQNRAGLIQNIQSILWLTSFSLFGVWLSKTGDTANVMYNWPGASLRIASACAVVSAVLTLITAVAVPAVWRGGRRVDSWSQIRKAGFTFTVLTYLGFSILLLLWGALEPWRG</sequence>
<proteinExistence type="predicted"/>
<name>A0ABW3T8R7_9CAUL</name>
<keyword evidence="2" id="KW-0472">Membrane</keyword>
<dbReference type="InterPro" id="IPR050491">
    <property type="entry name" value="AmpC-like"/>
</dbReference>
<protein>
    <submittedName>
        <fullName evidence="4">Serine hydrolase domain-containing protein</fullName>
        <ecNumber evidence="4">3.-.-.-</ecNumber>
    </submittedName>
</protein>